<sequence>MERPSPEADVIWWDSSSYYVRCPFCEGVHRHTVNWQTGLFRVSDCEKGETYQSCFPINDQGEVAYEIDKKRGRYVNICVSNDSDTEADDNEDEDDVDRLATEMAHKATIAAEREERHLSITRDAKENIIHTIDGEKYFEYRLIYDAITDCFNGKTRAVQGYLKTSSETELFVRGQFPDGKTMLISAASEKTPEMLSLLIEHGADVNAVDNHGRSALMEAALFGRVGNVKVLLEHGADPNIRDDENRRAVYFARESRKNREERNFRTQDTYEMLVGRQEIVRLLSGEIPKSKNAFGKPPTPSLSRSYRFLSSNGGYTKVLHGPIEEYPMTKCGKTVARLERGGKFPSVGAMSGWSHTPAQPLRVDGRQWTDDVFYIAEIVGHHLASHACDQGICGQYNACHAEKQLIAYFIDRHVFLPRDGLPDPKLEEEITRVEDELERITSCTEIGRVVASLRKEKQELDDELFDGDEKLVGKDDEIKKLESKRRDVKTALNQLIASPRARRLRMLECKLEILGVQRQRHEDLIEMAEAPPPPASLSEAAILVSSVPCDDCKAFTERVNKHFGLCIQLFASV</sequence>
<keyword evidence="5" id="KW-0328">Glycosyltransferase</keyword>
<dbReference type="InterPro" id="IPR050745">
    <property type="entry name" value="Multifunctional_regulatory"/>
</dbReference>
<dbReference type="Gene3D" id="1.25.40.20">
    <property type="entry name" value="Ankyrin repeat-containing domain"/>
    <property type="match status" value="1"/>
</dbReference>
<evidence type="ECO:0000256" key="1">
    <source>
        <dbReference type="ARBA" id="ARBA00022737"/>
    </source>
</evidence>
<dbReference type="OrthoDB" id="341259at2759"/>
<dbReference type="PANTHER" id="PTHR24189">
    <property type="entry name" value="MYOTROPHIN"/>
    <property type="match status" value="1"/>
</dbReference>
<dbReference type="Proteomes" id="UP000197666">
    <property type="component" value="Unassembled WGS sequence"/>
</dbReference>
<dbReference type="InterPro" id="IPR036770">
    <property type="entry name" value="Ankyrin_rpt-contain_sf"/>
</dbReference>
<evidence type="ECO:0000313" key="5">
    <source>
        <dbReference type="EMBL" id="TPR03785.1"/>
    </source>
</evidence>
<dbReference type="EMBL" id="NKJJ02000006">
    <property type="protein sequence ID" value="TPR03785.1"/>
    <property type="molecule type" value="Genomic_DNA"/>
</dbReference>
<keyword evidence="2 3" id="KW-0040">ANK repeat</keyword>
<organism evidence="5 6">
    <name type="scientific">Aspergillus niger</name>
    <dbReference type="NCBI Taxonomy" id="5061"/>
    <lineage>
        <taxon>Eukaryota</taxon>
        <taxon>Fungi</taxon>
        <taxon>Dikarya</taxon>
        <taxon>Ascomycota</taxon>
        <taxon>Pezizomycotina</taxon>
        <taxon>Eurotiomycetes</taxon>
        <taxon>Eurotiomycetidae</taxon>
        <taxon>Eurotiales</taxon>
        <taxon>Aspergillaceae</taxon>
        <taxon>Aspergillus</taxon>
        <taxon>Aspergillus subgen. Circumdati</taxon>
    </lineage>
</organism>
<gene>
    <name evidence="5" type="ORF">CAN33_001870</name>
</gene>
<dbReference type="PROSITE" id="PS50088">
    <property type="entry name" value="ANK_REPEAT"/>
    <property type="match status" value="2"/>
</dbReference>
<reference evidence="6" key="1">
    <citation type="submission" date="2018-10" db="EMBL/GenBank/DDBJ databases">
        <title>FDA dAtabase for Regulatory Grade micrObial Sequences (FDA-ARGOS): Supporting development and validation of Infectious Disease Dx tests.</title>
        <authorList>
            <person name="Kerrigan L."/>
            <person name="Tallon L."/>
            <person name="Sadzewicz L."/>
            <person name="Sengamalay N."/>
            <person name="Ott S."/>
            <person name="Godinez A."/>
            <person name="Nagaraj S."/>
            <person name="Vavikolanu K."/>
            <person name="Nadendla S."/>
            <person name="George J."/>
            <person name="Sichtig H."/>
        </authorList>
    </citation>
    <scope>NUCLEOTIDE SEQUENCE [LARGE SCALE GENOMIC DNA]</scope>
    <source>
        <strain evidence="6">FDAARGOS_311</strain>
    </source>
</reference>
<dbReference type="PANTHER" id="PTHR24189:SF71">
    <property type="entry name" value="ANKYRIN REPEAT DOMAIN 39"/>
    <property type="match status" value="1"/>
</dbReference>
<dbReference type="GO" id="GO:0016757">
    <property type="term" value="F:glycosyltransferase activity"/>
    <property type="evidence" value="ECO:0007669"/>
    <property type="project" value="UniProtKB-KW"/>
</dbReference>
<evidence type="ECO:0000259" key="4">
    <source>
        <dbReference type="Pfam" id="PF24120"/>
    </source>
</evidence>
<name>A0A3F3RQ88_ASPNG</name>
<feature type="repeat" description="ANK" evidence="3">
    <location>
        <begin position="211"/>
        <end position="243"/>
    </location>
</feature>
<comment type="caution">
    <text evidence="5">The sequence shown here is derived from an EMBL/GenBank/DDBJ whole genome shotgun (WGS) entry which is preliminary data.</text>
</comment>
<evidence type="ECO:0000313" key="6">
    <source>
        <dbReference type="Proteomes" id="UP000197666"/>
    </source>
</evidence>
<dbReference type="VEuPathDB" id="FungiDB:An04g04400"/>
<keyword evidence="5" id="KW-0808">Transferase</keyword>
<keyword evidence="1" id="KW-0677">Repeat</keyword>
<protein>
    <submittedName>
        <fullName evidence="5">Cryptococcal mannosyltransferase 1 family protein</fullName>
    </submittedName>
</protein>
<dbReference type="PROSITE" id="PS50297">
    <property type="entry name" value="ANK_REP_REGION"/>
    <property type="match status" value="2"/>
</dbReference>
<dbReference type="Pfam" id="PF24120">
    <property type="entry name" value="SsdA_C"/>
    <property type="match status" value="1"/>
</dbReference>
<feature type="domain" description="Single-strand DNA deaminase toxin A-like C-terminal" evidence="4">
    <location>
        <begin position="349"/>
        <end position="406"/>
    </location>
</feature>
<dbReference type="VEuPathDB" id="FungiDB:ATCC64974_80010"/>
<dbReference type="SUPFAM" id="SSF48403">
    <property type="entry name" value="Ankyrin repeat"/>
    <property type="match status" value="1"/>
</dbReference>
<dbReference type="InterPro" id="IPR057517">
    <property type="entry name" value="SsdA-like_C"/>
</dbReference>
<dbReference type="InterPro" id="IPR002110">
    <property type="entry name" value="Ankyrin_rpt"/>
</dbReference>
<dbReference type="GO" id="GO:0005737">
    <property type="term" value="C:cytoplasm"/>
    <property type="evidence" value="ECO:0007669"/>
    <property type="project" value="TreeGrafter"/>
</dbReference>
<dbReference type="Pfam" id="PF12796">
    <property type="entry name" value="Ank_2"/>
    <property type="match status" value="1"/>
</dbReference>
<evidence type="ECO:0000256" key="3">
    <source>
        <dbReference type="PROSITE-ProRule" id="PRU00023"/>
    </source>
</evidence>
<feature type="repeat" description="ANK" evidence="3">
    <location>
        <begin position="178"/>
        <end position="210"/>
    </location>
</feature>
<evidence type="ECO:0000256" key="2">
    <source>
        <dbReference type="ARBA" id="ARBA00023043"/>
    </source>
</evidence>
<accession>A0A3F3RQ88</accession>
<dbReference type="AlphaFoldDB" id="A0A3F3RQ88"/>
<dbReference type="SMART" id="SM00248">
    <property type="entry name" value="ANK"/>
    <property type="match status" value="2"/>
</dbReference>
<dbReference type="GO" id="GO:0005634">
    <property type="term" value="C:nucleus"/>
    <property type="evidence" value="ECO:0007669"/>
    <property type="project" value="TreeGrafter"/>
</dbReference>
<proteinExistence type="predicted"/>